<evidence type="ECO:0000256" key="1">
    <source>
        <dbReference type="SAM" id="Phobius"/>
    </source>
</evidence>
<feature type="domain" description="DUF7702" evidence="2">
    <location>
        <begin position="7"/>
        <end position="243"/>
    </location>
</feature>
<dbReference type="PANTHER" id="PTHR42109:SF2">
    <property type="entry name" value="INTEGRAL MEMBRANE PROTEIN"/>
    <property type="match status" value="1"/>
</dbReference>
<keyword evidence="1" id="KW-0812">Transmembrane</keyword>
<comment type="caution">
    <text evidence="3">The sequence shown here is derived from an EMBL/GenBank/DDBJ whole genome shotgun (WGS) entry which is preliminary data.</text>
</comment>
<feature type="transmembrane region" description="Helical" evidence="1">
    <location>
        <begin position="38"/>
        <end position="57"/>
    </location>
</feature>
<organism evidence="3 4">
    <name type="scientific">Lithohypha guttulata</name>
    <dbReference type="NCBI Taxonomy" id="1690604"/>
    <lineage>
        <taxon>Eukaryota</taxon>
        <taxon>Fungi</taxon>
        <taxon>Dikarya</taxon>
        <taxon>Ascomycota</taxon>
        <taxon>Pezizomycotina</taxon>
        <taxon>Eurotiomycetes</taxon>
        <taxon>Chaetothyriomycetidae</taxon>
        <taxon>Chaetothyriales</taxon>
        <taxon>Trichomeriaceae</taxon>
        <taxon>Lithohypha</taxon>
    </lineage>
</organism>
<evidence type="ECO:0000259" key="2">
    <source>
        <dbReference type="Pfam" id="PF24800"/>
    </source>
</evidence>
<dbReference type="Proteomes" id="UP001345013">
    <property type="component" value="Unassembled WGS sequence"/>
</dbReference>
<gene>
    <name evidence="3" type="ORF">LTR24_006803</name>
</gene>
<dbReference type="EMBL" id="JAVRRG010000092">
    <property type="protein sequence ID" value="KAK5087362.1"/>
    <property type="molecule type" value="Genomic_DNA"/>
</dbReference>
<feature type="transmembrane region" description="Helical" evidence="1">
    <location>
        <begin position="146"/>
        <end position="166"/>
    </location>
</feature>
<feature type="transmembrane region" description="Helical" evidence="1">
    <location>
        <begin position="109"/>
        <end position="126"/>
    </location>
</feature>
<keyword evidence="1" id="KW-1133">Transmembrane helix</keyword>
<feature type="transmembrane region" description="Helical" evidence="1">
    <location>
        <begin position="222"/>
        <end position="241"/>
    </location>
</feature>
<feature type="transmembrane region" description="Helical" evidence="1">
    <location>
        <begin position="6"/>
        <end position="26"/>
    </location>
</feature>
<proteinExistence type="predicted"/>
<feature type="transmembrane region" description="Helical" evidence="1">
    <location>
        <begin position="69"/>
        <end position="89"/>
    </location>
</feature>
<evidence type="ECO:0000313" key="4">
    <source>
        <dbReference type="Proteomes" id="UP001345013"/>
    </source>
</evidence>
<dbReference type="Pfam" id="PF24800">
    <property type="entry name" value="DUF7702"/>
    <property type="match status" value="1"/>
</dbReference>
<sequence>MVSSSTILNIVEVVYFGPALLASAFVCVKHGFSREAGWLLLVILSLVRIIGASMGIAATADPTNTDLVVWSLIMARVGSTLVVAALTGIVNRIDSGSGRSPLSPRMRKLIQTAGIAAVVLGIIGGIKIADSDPDTRSDGYTYTKAATMLILVQYLASIAILSFSALNMRYVLAEDRTLFFCVSVAAPFVLVRVIYSICAAFNPTASIFNPRSDTVTAIAVRAVLGVAMEIIVVSLFIFGGIKAPKILKGERSEENMLTDESKLPQEHGVVGQRSHRPANQY</sequence>
<dbReference type="PANTHER" id="PTHR42109">
    <property type="entry name" value="UNPLACED GENOMIC SCAFFOLD UM_SCAF_CONTIG_1.265, WHOLE GENOME SHOTGUN SEQUENCE"/>
    <property type="match status" value="1"/>
</dbReference>
<name>A0ABR0K6S4_9EURO</name>
<keyword evidence="4" id="KW-1185">Reference proteome</keyword>
<reference evidence="3 4" key="1">
    <citation type="submission" date="2023-08" db="EMBL/GenBank/DDBJ databases">
        <title>Black Yeasts Isolated from many extreme environments.</title>
        <authorList>
            <person name="Coleine C."/>
            <person name="Stajich J.E."/>
            <person name="Selbmann L."/>
        </authorList>
    </citation>
    <scope>NUCLEOTIDE SEQUENCE [LARGE SCALE GENOMIC DNA]</scope>
    <source>
        <strain evidence="3 4">CCFEE 5885</strain>
    </source>
</reference>
<dbReference type="InterPro" id="IPR056119">
    <property type="entry name" value="DUF7702"/>
</dbReference>
<protein>
    <recommendedName>
        <fullName evidence="2">DUF7702 domain-containing protein</fullName>
    </recommendedName>
</protein>
<accession>A0ABR0K6S4</accession>
<evidence type="ECO:0000313" key="3">
    <source>
        <dbReference type="EMBL" id="KAK5087362.1"/>
    </source>
</evidence>
<feature type="transmembrane region" description="Helical" evidence="1">
    <location>
        <begin position="178"/>
        <end position="202"/>
    </location>
</feature>
<keyword evidence="1" id="KW-0472">Membrane</keyword>